<dbReference type="InterPro" id="IPR023296">
    <property type="entry name" value="Glyco_hydro_beta-prop_sf"/>
</dbReference>
<sequence>MSTLRLGIAIAERPEGPYRRLQTDTILQFDNPDFHVEDPFIWHADGLFHMLVKDDFKNNSGGLTGEWGAGIYATSKKCIQWHVHPSPKAYSRTIMWDDGTTSCPANLERPNLLFHNGKPTHLFLATGNGPAPYTFEDETWNMVIPLHL</sequence>
<accession>A0A917E5F6</accession>
<dbReference type="Proteomes" id="UP000612456">
    <property type="component" value="Unassembled WGS sequence"/>
</dbReference>
<reference evidence="1" key="1">
    <citation type="journal article" date="2014" name="Int. J. Syst. Evol. Microbiol.">
        <title>Complete genome sequence of Corynebacterium casei LMG S-19264T (=DSM 44701T), isolated from a smear-ripened cheese.</title>
        <authorList>
            <consortium name="US DOE Joint Genome Institute (JGI-PGF)"/>
            <person name="Walter F."/>
            <person name="Albersmeier A."/>
            <person name="Kalinowski J."/>
            <person name="Ruckert C."/>
        </authorList>
    </citation>
    <scope>NUCLEOTIDE SEQUENCE</scope>
    <source>
        <strain evidence="1">CGMCC 1.15178</strain>
    </source>
</reference>
<reference evidence="1" key="2">
    <citation type="submission" date="2020-09" db="EMBL/GenBank/DDBJ databases">
        <authorList>
            <person name="Sun Q."/>
            <person name="Zhou Y."/>
        </authorList>
    </citation>
    <scope>NUCLEOTIDE SEQUENCE</scope>
    <source>
        <strain evidence="1">CGMCC 1.15178</strain>
    </source>
</reference>
<gene>
    <name evidence="1" type="ORF">GCM10010911_71970</name>
</gene>
<evidence type="ECO:0000313" key="1">
    <source>
        <dbReference type="EMBL" id="GGE02536.1"/>
    </source>
</evidence>
<dbReference type="EMBL" id="BMHP01000019">
    <property type="protein sequence ID" value="GGE02536.1"/>
    <property type="molecule type" value="Genomic_DNA"/>
</dbReference>
<dbReference type="Gene3D" id="2.115.10.20">
    <property type="entry name" value="Glycosyl hydrolase domain, family 43"/>
    <property type="match status" value="1"/>
</dbReference>
<organism evidence="1 2">
    <name type="scientific">Paenibacillus nasutitermitis</name>
    <dbReference type="NCBI Taxonomy" id="1652958"/>
    <lineage>
        <taxon>Bacteria</taxon>
        <taxon>Bacillati</taxon>
        <taxon>Bacillota</taxon>
        <taxon>Bacilli</taxon>
        <taxon>Bacillales</taxon>
        <taxon>Paenibacillaceae</taxon>
        <taxon>Paenibacillus</taxon>
    </lineage>
</organism>
<protein>
    <submittedName>
        <fullName evidence="1">Uncharacterized protein</fullName>
    </submittedName>
</protein>
<dbReference type="SUPFAM" id="SSF75005">
    <property type="entry name" value="Arabinanase/levansucrase/invertase"/>
    <property type="match status" value="1"/>
</dbReference>
<proteinExistence type="predicted"/>
<keyword evidence="2" id="KW-1185">Reference proteome</keyword>
<evidence type="ECO:0000313" key="2">
    <source>
        <dbReference type="Proteomes" id="UP000612456"/>
    </source>
</evidence>
<name>A0A917E5F6_9BACL</name>
<dbReference type="AlphaFoldDB" id="A0A917E5F6"/>
<dbReference type="RefSeq" id="WP_189001018.1">
    <property type="nucleotide sequence ID" value="NZ_BMHP01000019.1"/>
</dbReference>
<comment type="caution">
    <text evidence="1">The sequence shown here is derived from an EMBL/GenBank/DDBJ whole genome shotgun (WGS) entry which is preliminary data.</text>
</comment>